<dbReference type="AlphaFoldDB" id="W2YA61"/>
<sequence length="71" mass="8258">MPTQRKLVEISLKQQGIDWVESEGGRVHSRAEPHFCQLGWRVSAAAYRKWWRDRARIRAEPVARFRLIGGG</sequence>
<reference evidence="1 2" key="1">
    <citation type="submission" date="2013-11" db="EMBL/GenBank/DDBJ databases">
        <title>The Genome Sequence of Phytophthora parasitica P10297.</title>
        <authorList>
            <consortium name="The Broad Institute Genomics Platform"/>
            <person name="Russ C."/>
            <person name="Tyler B."/>
            <person name="Panabieres F."/>
            <person name="Shan W."/>
            <person name="Tripathy S."/>
            <person name="Grunwald N."/>
            <person name="Machado M."/>
            <person name="Johnson C.S."/>
            <person name="Walker B."/>
            <person name="Young S.K."/>
            <person name="Zeng Q."/>
            <person name="Gargeya S."/>
            <person name="Fitzgerald M."/>
            <person name="Haas B."/>
            <person name="Abouelleil A."/>
            <person name="Allen A.W."/>
            <person name="Alvarado L."/>
            <person name="Arachchi H.M."/>
            <person name="Berlin A.M."/>
            <person name="Chapman S.B."/>
            <person name="Gainer-Dewar J."/>
            <person name="Goldberg J."/>
            <person name="Griggs A."/>
            <person name="Gujja S."/>
            <person name="Hansen M."/>
            <person name="Howarth C."/>
            <person name="Imamovic A."/>
            <person name="Ireland A."/>
            <person name="Larimer J."/>
            <person name="McCowan C."/>
            <person name="Murphy C."/>
            <person name="Pearson M."/>
            <person name="Poon T.W."/>
            <person name="Priest M."/>
            <person name="Roberts A."/>
            <person name="Saif S."/>
            <person name="Shea T."/>
            <person name="Sisk P."/>
            <person name="Sykes S."/>
            <person name="Wortman J."/>
            <person name="Nusbaum C."/>
            <person name="Birren B."/>
        </authorList>
    </citation>
    <scope>NUCLEOTIDE SEQUENCE [LARGE SCALE GENOMIC DNA]</scope>
    <source>
        <strain evidence="1 2">P10297</strain>
    </source>
</reference>
<name>W2YA61_PHYNI</name>
<gene>
    <name evidence="1" type="ORF">F442_20033</name>
</gene>
<evidence type="ECO:0000313" key="2">
    <source>
        <dbReference type="Proteomes" id="UP000018948"/>
    </source>
</evidence>
<accession>W2YA61</accession>
<dbReference type="OrthoDB" id="120811at2759"/>
<protein>
    <submittedName>
        <fullName evidence="1">Uncharacterized protein</fullName>
    </submittedName>
</protein>
<evidence type="ECO:0000313" key="1">
    <source>
        <dbReference type="EMBL" id="ETP31099.1"/>
    </source>
</evidence>
<organism evidence="1 2">
    <name type="scientific">Phytophthora nicotianae P10297</name>
    <dbReference type="NCBI Taxonomy" id="1317064"/>
    <lineage>
        <taxon>Eukaryota</taxon>
        <taxon>Sar</taxon>
        <taxon>Stramenopiles</taxon>
        <taxon>Oomycota</taxon>
        <taxon>Peronosporomycetes</taxon>
        <taxon>Peronosporales</taxon>
        <taxon>Peronosporaceae</taxon>
        <taxon>Phytophthora</taxon>
    </lineage>
</organism>
<proteinExistence type="predicted"/>
<comment type="caution">
    <text evidence="1">The sequence shown here is derived from an EMBL/GenBank/DDBJ whole genome shotgun (WGS) entry which is preliminary data.</text>
</comment>
<dbReference type="Proteomes" id="UP000018948">
    <property type="component" value="Unassembled WGS sequence"/>
</dbReference>
<dbReference type="EMBL" id="ANIY01004184">
    <property type="protein sequence ID" value="ETP31099.1"/>
    <property type="molecule type" value="Genomic_DNA"/>
</dbReference>